<evidence type="ECO:0000259" key="2">
    <source>
        <dbReference type="Pfam" id="PF08718"/>
    </source>
</evidence>
<dbReference type="Gene3D" id="1.10.3520.10">
    <property type="entry name" value="Glycolipid transfer protein"/>
    <property type="match status" value="1"/>
</dbReference>
<evidence type="ECO:0000313" key="3">
    <source>
        <dbReference type="EMBL" id="GIQ81091.1"/>
    </source>
</evidence>
<dbReference type="GO" id="GO:0005829">
    <property type="term" value="C:cytosol"/>
    <property type="evidence" value="ECO:0007669"/>
    <property type="project" value="TreeGrafter"/>
</dbReference>
<dbReference type="InterPro" id="IPR014830">
    <property type="entry name" value="Glycolipid_transfer_prot_dom"/>
</dbReference>
<dbReference type="EMBL" id="BDIP01000305">
    <property type="protein sequence ID" value="GIQ81091.1"/>
    <property type="molecule type" value="Genomic_DNA"/>
</dbReference>
<dbReference type="InterPro" id="IPR036497">
    <property type="entry name" value="GLTP_sf"/>
</dbReference>
<dbReference type="PANTHER" id="PTHR10219:SF25">
    <property type="entry name" value="PLECKSTRIN HOMOLOGY DOMAIN-CONTAINING FAMILY A MEMBER 8"/>
    <property type="match status" value="1"/>
</dbReference>
<gene>
    <name evidence="3" type="ORF">KIPB_001994</name>
</gene>
<dbReference type="GO" id="GO:0016020">
    <property type="term" value="C:membrane"/>
    <property type="evidence" value="ECO:0007669"/>
    <property type="project" value="TreeGrafter"/>
</dbReference>
<dbReference type="PANTHER" id="PTHR10219">
    <property type="entry name" value="GLYCOLIPID TRANSFER PROTEIN-RELATED"/>
    <property type="match status" value="1"/>
</dbReference>
<keyword evidence="4" id="KW-1185">Reference proteome</keyword>
<dbReference type="GO" id="GO:1902387">
    <property type="term" value="F:ceramide 1-phosphate binding"/>
    <property type="evidence" value="ECO:0007669"/>
    <property type="project" value="TreeGrafter"/>
</dbReference>
<proteinExistence type="predicted"/>
<keyword evidence="1" id="KW-0813">Transport</keyword>
<organism evidence="3 4">
    <name type="scientific">Kipferlia bialata</name>
    <dbReference type="NCBI Taxonomy" id="797122"/>
    <lineage>
        <taxon>Eukaryota</taxon>
        <taxon>Metamonada</taxon>
        <taxon>Carpediemonas-like organisms</taxon>
        <taxon>Kipferlia</taxon>
    </lineage>
</organism>
<dbReference type="SUPFAM" id="SSF110004">
    <property type="entry name" value="Glycolipid transfer protein, GLTP"/>
    <property type="match status" value="1"/>
</dbReference>
<evidence type="ECO:0000313" key="4">
    <source>
        <dbReference type="Proteomes" id="UP000265618"/>
    </source>
</evidence>
<dbReference type="Pfam" id="PF08718">
    <property type="entry name" value="GLTP"/>
    <property type="match status" value="1"/>
</dbReference>
<accession>A0A9K3CPQ6</accession>
<reference evidence="3 4" key="1">
    <citation type="journal article" date="2018" name="PLoS ONE">
        <title>The draft genome of Kipferlia bialata reveals reductive genome evolution in fornicate parasites.</title>
        <authorList>
            <person name="Tanifuji G."/>
            <person name="Takabayashi S."/>
            <person name="Kume K."/>
            <person name="Takagi M."/>
            <person name="Nakayama T."/>
            <person name="Kamikawa R."/>
            <person name="Inagaki Y."/>
            <person name="Hashimoto T."/>
        </authorList>
    </citation>
    <scope>NUCLEOTIDE SEQUENCE [LARGE SCALE GENOMIC DNA]</scope>
    <source>
        <strain evidence="3">NY0173</strain>
    </source>
</reference>
<protein>
    <recommendedName>
        <fullName evidence="2">Glycolipid transfer protein domain-containing protein</fullName>
    </recommendedName>
</protein>
<feature type="domain" description="Glycolipid transfer protein" evidence="2">
    <location>
        <begin position="52"/>
        <end position="187"/>
    </location>
</feature>
<comment type="caution">
    <text evidence="3">The sequence shown here is derived from an EMBL/GenBank/DDBJ whole genome shotgun (WGS) entry which is preliminary data.</text>
</comment>
<dbReference type="OrthoDB" id="205255at2759"/>
<name>A0A9K3CPQ6_9EUKA</name>
<dbReference type="AlphaFoldDB" id="A0A9K3CPQ6"/>
<dbReference type="GO" id="GO:1902388">
    <property type="term" value="F:ceramide 1-phosphate transfer activity"/>
    <property type="evidence" value="ECO:0007669"/>
    <property type="project" value="TreeGrafter"/>
</dbReference>
<dbReference type="Proteomes" id="UP000265618">
    <property type="component" value="Unassembled WGS sequence"/>
</dbReference>
<sequence>MVILSDPSCITIEDGAGGEKRILAAKAFKRGDVVLQEKPMLLLPNGTGYHDIQSLLKCATEIAGLFGPKGFGITAFRPLSLDVNGNIAKIKEASALHPEATSVEALVLAETKDGTVAPHPKNSATIALLWLRRSIEFAVAFCHGYVDTEKDLPDIAKESYASVLKPYHGMMARGLFKVGLMAVPTEASVEHRILKDGLTKAKVQHDLHSFAQYAEEMVNGLEAFFQEYNLEDTSRA</sequence>
<evidence type="ECO:0000256" key="1">
    <source>
        <dbReference type="ARBA" id="ARBA00022448"/>
    </source>
</evidence>